<dbReference type="EMBL" id="FPAI01000035">
    <property type="protein sequence ID" value="SFT05800.1"/>
    <property type="molecule type" value="Genomic_DNA"/>
</dbReference>
<comment type="similarity">
    <text evidence="1">Belongs to the AB hydrolase superfamily.</text>
</comment>
<evidence type="ECO:0000256" key="1">
    <source>
        <dbReference type="ARBA" id="ARBA00008645"/>
    </source>
</evidence>
<dbReference type="STRING" id="306541.SAMN05421668_1359"/>
<gene>
    <name evidence="3" type="primary">rsbQ</name>
    <name evidence="3" type="ORF">HMI01_26200</name>
    <name evidence="4" type="ORF">SAMN05421668_1359</name>
</gene>
<organism evidence="4 5">
    <name type="scientific">Halolactibacillus miurensis</name>
    <dbReference type="NCBI Taxonomy" id="306541"/>
    <lineage>
        <taxon>Bacteria</taxon>
        <taxon>Bacillati</taxon>
        <taxon>Bacillota</taxon>
        <taxon>Bacilli</taxon>
        <taxon>Bacillales</taxon>
        <taxon>Bacillaceae</taxon>
        <taxon>Halolactibacillus</taxon>
    </lineage>
</organism>
<evidence type="ECO:0000313" key="3">
    <source>
        <dbReference type="EMBL" id="GEM05632.1"/>
    </source>
</evidence>
<sequence>MTKEMKERFNVSISGTGDKRIVFVHGFASNKKTWDWVLPDFTDDYQVMTFDLMGSGQSDLTYYAKEKYQVIDGYSDDLIELCDSYGWQNVLCVGHSVGGLIALLASIKRPDLFEKIFTIGASVHYINDEDYYGGFTRNDVDQILEMMEMNYSGWASFLAPVALPTSVDAEKSQYIEDEFLKSDPEITYTFLKVTLLMDYRQLLSQVSVPVVILQCSEDSFVPLEVAEYMRDQMKDSQLHAMDAKGHYPHVSHPQETIDAIKAYL</sequence>
<evidence type="ECO:0000313" key="5">
    <source>
        <dbReference type="Proteomes" id="UP000199139"/>
    </source>
</evidence>
<evidence type="ECO:0000313" key="6">
    <source>
        <dbReference type="Proteomes" id="UP000321773"/>
    </source>
</evidence>
<evidence type="ECO:0000313" key="4">
    <source>
        <dbReference type="EMBL" id="SFT05800.1"/>
    </source>
</evidence>
<dbReference type="AlphaFoldDB" id="A0A1I6UWG7"/>
<reference evidence="4 5" key="1">
    <citation type="submission" date="2016-10" db="EMBL/GenBank/DDBJ databases">
        <authorList>
            <person name="de Groot N.N."/>
        </authorList>
    </citation>
    <scope>NUCLEOTIDE SEQUENCE [LARGE SCALE GENOMIC DNA]</scope>
    <source>
        <strain evidence="4 5">DSM 17074</strain>
    </source>
</reference>
<keyword evidence="6" id="KW-1185">Reference proteome</keyword>
<dbReference type="OrthoDB" id="9780932at2"/>
<name>A0A1I6UWG7_9BACI</name>
<protein>
    <submittedName>
        <fullName evidence="3">Sigma factor SigB regulation protein RsbQ</fullName>
    </submittedName>
    <submittedName>
        <fullName evidence="4">Sigma-B regulation protein RsbQ</fullName>
    </submittedName>
</protein>
<dbReference type="InterPro" id="IPR000073">
    <property type="entry name" value="AB_hydrolase_1"/>
</dbReference>
<accession>A0A1I6UWG7</accession>
<proteinExistence type="inferred from homology"/>
<dbReference type="Pfam" id="PF00561">
    <property type="entry name" value="Abhydrolase_1"/>
    <property type="match status" value="1"/>
</dbReference>
<dbReference type="PANTHER" id="PTHR43039">
    <property type="entry name" value="ESTERASE-RELATED"/>
    <property type="match status" value="1"/>
</dbReference>
<dbReference type="InterPro" id="IPR029058">
    <property type="entry name" value="AB_hydrolase_fold"/>
</dbReference>
<feature type="domain" description="AB hydrolase-1" evidence="2">
    <location>
        <begin position="20"/>
        <end position="253"/>
    </location>
</feature>
<dbReference type="Proteomes" id="UP000199139">
    <property type="component" value="Unassembled WGS sequence"/>
</dbReference>
<evidence type="ECO:0000259" key="2">
    <source>
        <dbReference type="Pfam" id="PF00561"/>
    </source>
</evidence>
<dbReference type="PRINTS" id="PR00111">
    <property type="entry name" value="ABHYDROLASE"/>
</dbReference>
<dbReference type="Gene3D" id="3.40.50.1820">
    <property type="entry name" value="alpha/beta hydrolase"/>
    <property type="match status" value="1"/>
</dbReference>
<dbReference type="SUPFAM" id="SSF53474">
    <property type="entry name" value="alpha/beta-Hydrolases"/>
    <property type="match status" value="1"/>
</dbReference>
<dbReference type="Proteomes" id="UP000321773">
    <property type="component" value="Unassembled WGS sequence"/>
</dbReference>
<dbReference type="RefSeq" id="WP_062321364.1">
    <property type="nucleotide sequence ID" value="NZ_BJWJ01000042.1"/>
</dbReference>
<dbReference type="EMBL" id="BJWJ01000042">
    <property type="protein sequence ID" value="GEM05632.1"/>
    <property type="molecule type" value="Genomic_DNA"/>
</dbReference>
<reference evidence="3 6" key="2">
    <citation type="submission" date="2019-07" db="EMBL/GenBank/DDBJ databases">
        <title>Whole genome shotgun sequence of Halolactibacillus miurensis NBRC 100873.</title>
        <authorList>
            <person name="Hosoyama A."/>
            <person name="Uohara A."/>
            <person name="Ohji S."/>
            <person name="Ichikawa N."/>
        </authorList>
    </citation>
    <scope>NUCLEOTIDE SEQUENCE [LARGE SCALE GENOMIC DNA]</scope>
    <source>
        <strain evidence="3 6">NBRC 100873</strain>
    </source>
</reference>